<dbReference type="PANTHER" id="PTHR47505">
    <property type="entry name" value="DNA UTILIZATION PROTEIN YHGH"/>
    <property type="match status" value="1"/>
</dbReference>
<organism evidence="5">
    <name type="scientific">Candidatus Kentrum sp. FM</name>
    <dbReference type="NCBI Taxonomy" id="2126340"/>
    <lineage>
        <taxon>Bacteria</taxon>
        <taxon>Pseudomonadati</taxon>
        <taxon>Pseudomonadota</taxon>
        <taxon>Gammaproteobacteria</taxon>
        <taxon>Candidatus Kentrum</taxon>
    </lineage>
</organism>
<dbReference type="PANTHER" id="PTHR47505:SF1">
    <property type="entry name" value="DNA UTILIZATION PROTEIN YHGH"/>
    <property type="match status" value="1"/>
</dbReference>
<evidence type="ECO:0000256" key="1">
    <source>
        <dbReference type="ARBA" id="ARBA00008007"/>
    </source>
</evidence>
<dbReference type="Gene3D" id="3.40.50.2020">
    <property type="match status" value="1"/>
</dbReference>
<name>A0A450W3A0_9GAMM</name>
<dbReference type="SUPFAM" id="SSF53271">
    <property type="entry name" value="PRTase-like"/>
    <property type="match status" value="1"/>
</dbReference>
<dbReference type="InterPro" id="IPR044005">
    <property type="entry name" value="DZR_2"/>
</dbReference>
<evidence type="ECO:0000259" key="2">
    <source>
        <dbReference type="Pfam" id="PF18912"/>
    </source>
</evidence>
<dbReference type="InterPro" id="IPR051910">
    <property type="entry name" value="ComF/GntX_DNA_util-trans"/>
</dbReference>
<evidence type="ECO:0000313" key="4">
    <source>
        <dbReference type="EMBL" id="VFJ53844.1"/>
    </source>
</evidence>
<dbReference type="InterPro" id="IPR000836">
    <property type="entry name" value="PRTase_dom"/>
</dbReference>
<dbReference type="AlphaFoldDB" id="A0A450W3A0"/>
<dbReference type="CDD" id="cd06223">
    <property type="entry name" value="PRTases_typeI"/>
    <property type="match status" value="1"/>
</dbReference>
<feature type="domain" description="Double zinc ribbon" evidence="2">
    <location>
        <begin position="12"/>
        <end position="65"/>
    </location>
</feature>
<protein>
    <submittedName>
        <fullName evidence="5">ComF family protein</fullName>
    </submittedName>
</protein>
<accession>A0A450W3A0</accession>
<gene>
    <name evidence="4" type="ORF">BECKFM1743A_GA0114220_101213</name>
    <name evidence="5" type="ORF">BECKFM1743B_GA0114221_101883</name>
    <name evidence="3" type="ORF">BECKFM1743C_GA0114222_101243</name>
</gene>
<sequence length="237" mass="26231">MFRRKFKIPPLKVYLPTACLLCGATVTGEGVNLCTACGRDLLRIDTACPLCGIALPVSQVCPTCRRRKPPFTHTYAALQYRQPVSHLVSLMKFRSKLAAARVLGELLAEHLIQCRVERPEMIIPVPLHGSRLRERGFNQAAELARDIARRWNIPVQGEMVIRERPTARQTGLPDRAARRRNVRGAFALTCPVSGVAHVAVVDDVMTSGATVTEVARLLRHAGVARVDVWCCCRAGEF</sequence>
<dbReference type="EMBL" id="CAADEZ010000121">
    <property type="protein sequence ID" value="VFJ53844.1"/>
    <property type="molecule type" value="Genomic_DNA"/>
</dbReference>
<reference evidence="5" key="1">
    <citation type="submission" date="2019-02" db="EMBL/GenBank/DDBJ databases">
        <authorList>
            <person name="Gruber-Vodicka R. H."/>
            <person name="Seah K. B. B."/>
        </authorList>
    </citation>
    <scope>NUCLEOTIDE SEQUENCE</scope>
    <source>
        <strain evidence="4">BECK_BZ163</strain>
        <strain evidence="5">BECK_BZ164</strain>
        <strain evidence="3">BECK_BZ165</strain>
    </source>
</reference>
<comment type="similarity">
    <text evidence="1">Belongs to the ComF/GntX family.</text>
</comment>
<dbReference type="Pfam" id="PF18912">
    <property type="entry name" value="DZR_2"/>
    <property type="match status" value="1"/>
</dbReference>
<proteinExistence type="inferred from homology"/>
<evidence type="ECO:0000313" key="5">
    <source>
        <dbReference type="EMBL" id="VFK11521.1"/>
    </source>
</evidence>
<dbReference type="InterPro" id="IPR029057">
    <property type="entry name" value="PRTase-like"/>
</dbReference>
<dbReference type="EMBL" id="CAADFL010000188">
    <property type="protein sequence ID" value="VFK11521.1"/>
    <property type="molecule type" value="Genomic_DNA"/>
</dbReference>
<evidence type="ECO:0000313" key="3">
    <source>
        <dbReference type="EMBL" id="VFJ53472.1"/>
    </source>
</evidence>
<dbReference type="EMBL" id="CAADFA010000124">
    <property type="protein sequence ID" value="VFJ53472.1"/>
    <property type="molecule type" value="Genomic_DNA"/>
</dbReference>